<accession>W4L5P9</accession>
<feature type="domain" description="MTHFR SAM-binding regulatory" evidence="2">
    <location>
        <begin position="17"/>
        <end position="82"/>
    </location>
</feature>
<evidence type="ECO:0000256" key="1">
    <source>
        <dbReference type="ARBA" id="ARBA00034529"/>
    </source>
</evidence>
<dbReference type="AlphaFoldDB" id="W4L5P9"/>
<reference evidence="3 4" key="1">
    <citation type="journal article" date="2014" name="Nature">
        <title>An environmental bacterial taxon with a large and distinct metabolic repertoire.</title>
        <authorList>
            <person name="Wilson M.C."/>
            <person name="Mori T."/>
            <person name="Ruckert C."/>
            <person name="Uria A.R."/>
            <person name="Helf M.J."/>
            <person name="Takada K."/>
            <person name="Gernert C."/>
            <person name="Steffens U.A."/>
            <person name="Heycke N."/>
            <person name="Schmitt S."/>
            <person name="Rinke C."/>
            <person name="Helfrich E.J."/>
            <person name="Brachmann A.O."/>
            <person name="Gurgui C."/>
            <person name="Wakimoto T."/>
            <person name="Kracht M."/>
            <person name="Crusemann M."/>
            <person name="Hentschel U."/>
            <person name="Abe I."/>
            <person name="Matsunaga S."/>
            <person name="Kalinowski J."/>
            <person name="Takeyama H."/>
            <person name="Piel J."/>
        </authorList>
    </citation>
    <scope>NUCLEOTIDE SEQUENCE [LARGE SCALE GENOMIC DNA]</scope>
    <source>
        <strain evidence="4">TSY2</strain>
    </source>
</reference>
<dbReference type="Proteomes" id="UP000019140">
    <property type="component" value="Unassembled WGS sequence"/>
</dbReference>
<dbReference type="HOGENOM" id="CLU_2011092_0_0_7"/>
<evidence type="ECO:0000313" key="4">
    <source>
        <dbReference type="Proteomes" id="UP000019140"/>
    </source>
</evidence>
<evidence type="ECO:0000313" key="3">
    <source>
        <dbReference type="EMBL" id="ETW92661.1"/>
    </source>
</evidence>
<dbReference type="PANTHER" id="PTHR45754">
    <property type="entry name" value="METHYLENETETRAHYDROFOLATE REDUCTASE"/>
    <property type="match status" value="1"/>
</dbReference>
<sequence length="123" mass="13818">MQYNLFLSQFLITYLTSCQVTTLPWNDDELAPETSFLTDQLAAINRQGVLTINSQPAVNGKKSTDPVVGWGKKGGYVYQKVMEGGVERTMITSGMLCTVGKWESAYKIGTHIQRYSMYNARHK</sequence>
<name>W4L5P9_9BACT</name>
<gene>
    <name evidence="3" type="ORF">ETSY2_52860</name>
</gene>
<proteinExistence type="predicted"/>
<dbReference type="GO" id="GO:0009086">
    <property type="term" value="P:methionine biosynthetic process"/>
    <property type="evidence" value="ECO:0007669"/>
    <property type="project" value="TreeGrafter"/>
</dbReference>
<dbReference type="GO" id="GO:0005829">
    <property type="term" value="C:cytosol"/>
    <property type="evidence" value="ECO:0007669"/>
    <property type="project" value="TreeGrafter"/>
</dbReference>
<dbReference type="GO" id="GO:0071949">
    <property type="term" value="F:FAD binding"/>
    <property type="evidence" value="ECO:0007669"/>
    <property type="project" value="TreeGrafter"/>
</dbReference>
<protein>
    <recommendedName>
        <fullName evidence="1">methylenetetrahydrofolate reductase (NADH)</fullName>
        <ecNumber evidence="1">1.5.1.54</ecNumber>
    </recommendedName>
</protein>
<evidence type="ECO:0000259" key="2">
    <source>
        <dbReference type="Pfam" id="PF21895"/>
    </source>
</evidence>
<comment type="caution">
    <text evidence="3">The sequence shown here is derived from an EMBL/GenBank/DDBJ whole genome shotgun (WGS) entry which is preliminary data.</text>
</comment>
<dbReference type="PANTHER" id="PTHR45754:SF3">
    <property type="entry name" value="METHYLENETETRAHYDROFOLATE REDUCTASE (NADPH)"/>
    <property type="match status" value="1"/>
</dbReference>
<organism evidence="3 4">
    <name type="scientific">Candidatus Entotheonella gemina</name>
    <dbReference type="NCBI Taxonomy" id="1429439"/>
    <lineage>
        <taxon>Bacteria</taxon>
        <taxon>Pseudomonadati</taxon>
        <taxon>Nitrospinota/Tectimicrobiota group</taxon>
        <taxon>Candidatus Tectimicrobiota</taxon>
        <taxon>Candidatus Entotheonellia</taxon>
        <taxon>Candidatus Entotheonellales</taxon>
        <taxon>Candidatus Entotheonellaceae</taxon>
        <taxon>Candidatus Entotheonella</taxon>
    </lineage>
</organism>
<dbReference type="GO" id="GO:0035999">
    <property type="term" value="P:tetrahydrofolate interconversion"/>
    <property type="evidence" value="ECO:0007669"/>
    <property type="project" value="TreeGrafter"/>
</dbReference>
<keyword evidence="4" id="KW-1185">Reference proteome</keyword>
<dbReference type="EMBL" id="AZHX01002826">
    <property type="protein sequence ID" value="ETW92661.1"/>
    <property type="molecule type" value="Genomic_DNA"/>
</dbReference>
<dbReference type="Pfam" id="PF21895">
    <property type="entry name" value="MTHFR_C"/>
    <property type="match status" value="1"/>
</dbReference>
<dbReference type="GO" id="GO:0106312">
    <property type="term" value="F:methylenetetrahydrofolate reductase (NADH) activity"/>
    <property type="evidence" value="ECO:0007669"/>
    <property type="project" value="UniProtKB-EC"/>
</dbReference>
<dbReference type="EC" id="1.5.1.54" evidence="1"/>
<dbReference type="InterPro" id="IPR053806">
    <property type="entry name" value="MTHFR_C"/>
</dbReference>